<evidence type="ECO:0000256" key="2">
    <source>
        <dbReference type="ARBA" id="ARBA00013365"/>
    </source>
</evidence>
<dbReference type="SUPFAM" id="SSF56300">
    <property type="entry name" value="Metallo-dependent phosphatases"/>
    <property type="match status" value="1"/>
</dbReference>
<dbReference type="InterPro" id="IPR004593">
    <property type="entry name" value="SbcD"/>
</dbReference>
<dbReference type="InterPro" id="IPR050535">
    <property type="entry name" value="DNA_Repair-Maintenance_Comp"/>
</dbReference>
<dbReference type="PANTHER" id="PTHR30337:SF0">
    <property type="entry name" value="NUCLEASE SBCCD SUBUNIT D"/>
    <property type="match status" value="1"/>
</dbReference>
<accession>D2MLP9</accession>
<evidence type="ECO:0000256" key="1">
    <source>
        <dbReference type="ARBA" id="ARBA00010555"/>
    </source>
</evidence>
<comment type="subunit">
    <text evidence="6">Heterodimer of SbcC and SbcD.</text>
</comment>
<dbReference type="CDD" id="cd00840">
    <property type="entry name" value="MPP_Mre11_N"/>
    <property type="match status" value="1"/>
</dbReference>
<sequence>MKFAHIGDLHLGKILNGHSLLEDQRYILDQILHHLKSHRVDCLLIAGDIYDKTIPSSEATEVLNHFLKCLNEQKINVILISGNHDSASRLAFGSSFFKQGNVFIQTHYSNQPIVLEDEYGLIDVYAIPYMNRFDIKKALGLEETPSLKEGYHRLLEQLNLDLEKRNILVAHQFVLGVSEPGEDSSEELLIGGLEEVSSPILEDFDYVALGHIHKPETILNLSGRIRYSGSPLAYSKAEANQLKSMPIFELKTKPDWELKLISLFPQHPVKMVKTTASDVLNGIRGLEMMDYLYLELTDAYFPYAAISEIAKKYPNYLSIFPSHQNYLFQENDEFDHLQKLKPMEIINSWHQRVSGRNLSDEQLGWIQELWNKGEKE</sequence>
<comment type="similarity">
    <text evidence="1 6">Belongs to the SbcD family.</text>
</comment>
<gene>
    <name evidence="6 8" type="primary">sbcD</name>
    <name evidence="8" type="ORF">HMPREF9013_1403</name>
</gene>
<dbReference type="NCBIfam" id="TIGR00619">
    <property type="entry name" value="sbcd"/>
    <property type="match status" value="1"/>
</dbReference>
<dbReference type="PANTHER" id="PTHR30337">
    <property type="entry name" value="COMPONENT OF ATP-DEPENDENT DSDNA EXONUCLEASE"/>
    <property type="match status" value="1"/>
</dbReference>
<dbReference type="Gene3D" id="3.60.21.10">
    <property type="match status" value="1"/>
</dbReference>
<organism evidence="8 9">
    <name type="scientific">Bulleidia extructa W1219</name>
    <dbReference type="NCBI Taxonomy" id="679192"/>
    <lineage>
        <taxon>Bacteria</taxon>
        <taxon>Bacillati</taxon>
        <taxon>Bacillota</taxon>
        <taxon>Erysipelotrichia</taxon>
        <taxon>Erysipelotrichales</taxon>
        <taxon>Erysipelotrichaceae</taxon>
        <taxon>Bulleidia</taxon>
    </lineage>
</organism>
<comment type="function">
    <text evidence="6">SbcCD cleaves DNA hairpin structures. These structures can inhibit DNA replication and are intermediates in certain DNA recombination reactions. The complex acts as a 3'-&gt;5' double strand exonuclease that can open hairpins. It also has a 5' single-strand endonuclease activity.</text>
</comment>
<dbReference type="InterPro" id="IPR041796">
    <property type="entry name" value="Mre11_N"/>
</dbReference>
<dbReference type="EMBL" id="ADFR01000001">
    <property type="protein sequence ID" value="EFC06458.1"/>
    <property type="molecule type" value="Genomic_DNA"/>
</dbReference>
<dbReference type="AlphaFoldDB" id="D2MLP9"/>
<evidence type="ECO:0000259" key="7">
    <source>
        <dbReference type="Pfam" id="PF00149"/>
    </source>
</evidence>
<dbReference type="STRING" id="679192.HMPREF9013_1403"/>
<dbReference type="OrthoDB" id="9773856at2"/>
<dbReference type="RefSeq" id="WP_006626320.1">
    <property type="nucleotide sequence ID" value="NZ_ADFR01000001.1"/>
</dbReference>
<keyword evidence="6" id="KW-0235">DNA replication</keyword>
<dbReference type="GO" id="GO:0006260">
    <property type="term" value="P:DNA replication"/>
    <property type="evidence" value="ECO:0007669"/>
    <property type="project" value="UniProtKB-KW"/>
</dbReference>
<keyword evidence="3 6" id="KW-0540">Nuclease</keyword>
<evidence type="ECO:0000313" key="8">
    <source>
        <dbReference type="EMBL" id="EFC06458.1"/>
    </source>
</evidence>
<keyword evidence="5 6" id="KW-0269">Exonuclease</keyword>
<evidence type="ECO:0000256" key="3">
    <source>
        <dbReference type="ARBA" id="ARBA00022722"/>
    </source>
</evidence>
<proteinExistence type="inferred from homology"/>
<name>D2MLP9_9FIRM</name>
<evidence type="ECO:0000256" key="6">
    <source>
        <dbReference type="RuleBase" id="RU363069"/>
    </source>
</evidence>
<feature type="domain" description="Calcineurin-like phosphoesterase" evidence="7">
    <location>
        <begin position="1"/>
        <end position="215"/>
    </location>
</feature>
<keyword evidence="9" id="KW-1185">Reference proteome</keyword>
<dbReference type="Pfam" id="PF00149">
    <property type="entry name" value="Metallophos"/>
    <property type="match status" value="1"/>
</dbReference>
<comment type="caution">
    <text evidence="8">The sequence shown here is derived from an EMBL/GenBank/DDBJ whole genome shotgun (WGS) entry which is preliminary data.</text>
</comment>
<evidence type="ECO:0000313" key="9">
    <source>
        <dbReference type="Proteomes" id="UP000005017"/>
    </source>
</evidence>
<dbReference type="Proteomes" id="UP000005017">
    <property type="component" value="Unassembled WGS sequence"/>
</dbReference>
<protein>
    <recommendedName>
        <fullName evidence="2 6">Nuclease SbcCD subunit D</fullName>
    </recommendedName>
</protein>
<dbReference type="GO" id="GO:0006310">
    <property type="term" value="P:DNA recombination"/>
    <property type="evidence" value="ECO:0007669"/>
    <property type="project" value="UniProtKB-KW"/>
</dbReference>
<keyword evidence="6" id="KW-0255">Endonuclease</keyword>
<evidence type="ECO:0000256" key="4">
    <source>
        <dbReference type="ARBA" id="ARBA00022801"/>
    </source>
</evidence>
<dbReference type="GO" id="GO:0004519">
    <property type="term" value="F:endonuclease activity"/>
    <property type="evidence" value="ECO:0007669"/>
    <property type="project" value="UniProtKB-KW"/>
</dbReference>
<keyword evidence="4 6" id="KW-0378">Hydrolase</keyword>
<dbReference type="eggNOG" id="COG0420">
    <property type="taxonomic scope" value="Bacteria"/>
</dbReference>
<evidence type="ECO:0000256" key="5">
    <source>
        <dbReference type="ARBA" id="ARBA00022839"/>
    </source>
</evidence>
<dbReference type="InterPro" id="IPR029052">
    <property type="entry name" value="Metallo-depent_PP-like"/>
</dbReference>
<reference evidence="9" key="1">
    <citation type="submission" date="2009-12" db="EMBL/GenBank/DDBJ databases">
        <title>Sequence of Clostridiales genomosp. BVAB3 str. UPII9-5.</title>
        <authorList>
            <person name="Madupu R."/>
            <person name="Durkin A.S."/>
            <person name="Torralba M."/>
            <person name="Methe B."/>
            <person name="Sutton G.G."/>
            <person name="Strausberg R.L."/>
            <person name="Nelson K.E."/>
        </authorList>
    </citation>
    <scope>NUCLEOTIDE SEQUENCE [LARGE SCALE GENOMIC DNA]</scope>
    <source>
        <strain evidence="9">W1219</strain>
    </source>
</reference>
<dbReference type="InterPro" id="IPR004843">
    <property type="entry name" value="Calcineurin-like_PHP"/>
</dbReference>
<dbReference type="GO" id="GO:0008408">
    <property type="term" value="F:3'-5' exonuclease activity"/>
    <property type="evidence" value="ECO:0007669"/>
    <property type="project" value="InterPro"/>
</dbReference>
<keyword evidence="6" id="KW-0233">DNA recombination</keyword>